<dbReference type="EMBL" id="AFYH01184415">
    <property type="status" value="NOT_ANNOTATED_CDS"/>
    <property type="molecule type" value="Genomic_DNA"/>
</dbReference>
<evidence type="ECO:0000259" key="8">
    <source>
        <dbReference type="Pfam" id="PF03129"/>
    </source>
</evidence>
<protein>
    <recommendedName>
        <fullName evidence="2">histidine--tRNA ligase</fullName>
        <ecNumber evidence="2">6.1.1.21</ecNumber>
    </recommendedName>
</protein>
<reference evidence="10" key="2">
    <citation type="submission" date="2025-08" db="UniProtKB">
        <authorList>
            <consortium name="Ensembl"/>
        </authorList>
    </citation>
    <scope>IDENTIFICATION</scope>
</reference>
<dbReference type="Proteomes" id="UP000008672">
    <property type="component" value="Unassembled WGS sequence"/>
</dbReference>
<dbReference type="Pfam" id="PF13393">
    <property type="entry name" value="tRNA-synt_His"/>
    <property type="match status" value="1"/>
</dbReference>
<evidence type="ECO:0000256" key="7">
    <source>
        <dbReference type="PIRSR" id="PIRSR001549-1"/>
    </source>
</evidence>
<keyword evidence="3" id="KW-0547">Nucleotide-binding</keyword>
<evidence type="ECO:0000313" key="10">
    <source>
        <dbReference type="Ensembl" id="ENSLACP00000003031.2"/>
    </source>
</evidence>
<dbReference type="Gene3D" id="3.30.930.10">
    <property type="entry name" value="Bira Bifunctional Protein, Domain 2"/>
    <property type="match status" value="1"/>
</dbReference>
<dbReference type="GeneID" id="102353415"/>
<dbReference type="EMBL" id="AFYH01184413">
    <property type="status" value="NOT_ANNOTATED_CDS"/>
    <property type="molecule type" value="Genomic_DNA"/>
</dbReference>
<dbReference type="InterPro" id="IPR041715">
    <property type="entry name" value="HisRS-like_core"/>
</dbReference>
<evidence type="ECO:0000259" key="9">
    <source>
        <dbReference type="Pfam" id="PF13393"/>
    </source>
</evidence>
<evidence type="ECO:0000256" key="4">
    <source>
        <dbReference type="ARBA" id="ARBA00022840"/>
    </source>
</evidence>
<name>H3A060_LATCH</name>
<dbReference type="Gene3D" id="3.40.50.800">
    <property type="entry name" value="Anticodon-binding domain"/>
    <property type="match status" value="1"/>
</dbReference>
<dbReference type="InterPro" id="IPR045864">
    <property type="entry name" value="aa-tRNA-synth_II/BPL/LPL"/>
</dbReference>
<dbReference type="FunFam" id="3.40.50.800:FF:000012">
    <property type="entry name" value="Histidine--tRNA ligase, cytoplasmic"/>
    <property type="match status" value="1"/>
</dbReference>
<dbReference type="SUPFAM" id="SSF55681">
    <property type="entry name" value="Class II aaRS and biotin synthetases"/>
    <property type="match status" value="1"/>
</dbReference>
<comment type="similarity">
    <text evidence="1">Belongs to the class-II aminoacyl-tRNA synthetase family.</text>
</comment>
<dbReference type="GO" id="GO:0032543">
    <property type="term" value="P:mitochondrial translation"/>
    <property type="evidence" value="ECO:0007669"/>
    <property type="project" value="TreeGrafter"/>
</dbReference>
<dbReference type="PANTHER" id="PTHR11476">
    <property type="entry name" value="HISTIDYL-TRNA SYNTHETASE"/>
    <property type="match status" value="1"/>
</dbReference>
<dbReference type="STRING" id="7897.ENSLACP00000003031"/>
<evidence type="ECO:0000256" key="3">
    <source>
        <dbReference type="ARBA" id="ARBA00022741"/>
    </source>
</evidence>
<dbReference type="InterPro" id="IPR004516">
    <property type="entry name" value="HisRS/HisZ"/>
</dbReference>
<dbReference type="GO" id="GO:0006427">
    <property type="term" value="P:histidyl-tRNA aminoacylation"/>
    <property type="evidence" value="ECO:0007669"/>
    <property type="project" value="TreeGrafter"/>
</dbReference>
<feature type="domain" description="Anticodon-binding" evidence="8">
    <location>
        <begin position="367"/>
        <end position="457"/>
    </location>
</feature>
<evidence type="ECO:0000256" key="1">
    <source>
        <dbReference type="ARBA" id="ARBA00008226"/>
    </source>
</evidence>
<dbReference type="InterPro" id="IPR036621">
    <property type="entry name" value="Anticodon-bd_dom_sf"/>
</dbReference>
<feature type="domain" description="Class II Histidinyl-tRNA synthetase (HisRS)-like catalytic core" evidence="9">
    <location>
        <begin position="32"/>
        <end position="349"/>
    </location>
</feature>
<dbReference type="PANTHER" id="PTHR11476:SF7">
    <property type="entry name" value="HISTIDINE--TRNA LIGASE"/>
    <property type="match status" value="1"/>
</dbReference>
<dbReference type="EMBL" id="AFYH01184416">
    <property type="status" value="NOT_ANNOTATED_CDS"/>
    <property type="molecule type" value="Genomic_DNA"/>
</dbReference>
<dbReference type="GO" id="GO:0005829">
    <property type="term" value="C:cytosol"/>
    <property type="evidence" value="ECO:0007669"/>
    <property type="project" value="TreeGrafter"/>
</dbReference>
<dbReference type="KEGG" id="lcm:102353415"/>
<dbReference type="EC" id="6.1.1.21" evidence="2"/>
<dbReference type="GO" id="GO:0005739">
    <property type="term" value="C:mitochondrion"/>
    <property type="evidence" value="ECO:0007669"/>
    <property type="project" value="TreeGrafter"/>
</dbReference>
<dbReference type="AlphaFoldDB" id="H3A060"/>
<dbReference type="GO" id="GO:0005524">
    <property type="term" value="F:ATP binding"/>
    <property type="evidence" value="ECO:0007669"/>
    <property type="project" value="UniProtKB-KW"/>
</dbReference>
<dbReference type="GO" id="GO:0004821">
    <property type="term" value="F:histidine-tRNA ligase activity"/>
    <property type="evidence" value="ECO:0007669"/>
    <property type="project" value="UniProtKB-EC"/>
</dbReference>
<dbReference type="GO" id="GO:0003723">
    <property type="term" value="F:RNA binding"/>
    <property type="evidence" value="ECO:0007669"/>
    <property type="project" value="TreeGrafter"/>
</dbReference>
<keyword evidence="11" id="KW-1185">Reference proteome</keyword>
<reference evidence="11" key="1">
    <citation type="submission" date="2011-08" db="EMBL/GenBank/DDBJ databases">
        <title>The draft genome of Latimeria chalumnae.</title>
        <authorList>
            <person name="Di Palma F."/>
            <person name="Alfoldi J."/>
            <person name="Johnson J."/>
            <person name="Berlin A."/>
            <person name="Gnerre S."/>
            <person name="Jaffe D."/>
            <person name="MacCallum I."/>
            <person name="Young S."/>
            <person name="Walker B.J."/>
            <person name="Lander E."/>
            <person name="Lindblad-Toh K."/>
        </authorList>
    </citation>
    <scope>NUCLEOTIDE SEQUENCE [LARGE SCALE GENOMIC DNA]</scope>
    <source>
        <strain evidence="11">Wild caught</strain>
    </source>
</reference>
<organism evidence="10 11">
    <name type="scientific">Latimeria chalumnae</name>
    <name type="common">Coelacanth</name>
    <dbReference type="NCBI Taxonomy" id="7897"/>
    <lineage>
        <taxon>Eukaryota</taxon>
        <taxon>Metazoa</taxon>
        <taxon>Chordata</taxon>
        <taxon>Craniata</taxon>
        <taxon>Vertebrata</taxon>
        <taxon>Euteleostomi</taxon>
        <taxon>Coelacanthiformes</taxon>
        <taxon>Coelacanthidae</taxon>
        <taxon>Latimeria</taxon>
    </lineage>
</organism>
<dbReference type="EMBL" id="AFYH01184417">
    <property type="status" value="NOT_ANNOTATED_CDS"/>
    <property type="molecule type" value="Genomic_DNA"/>
</dbReference>
<dbReference type="GeneTree" id="ENSGT00390000005922"/>
<evidence type="ECO:0000313" key="11">
    <source>
        <dbReference type="Proteomes" id="UP000008672"/>
    </source>
</evidence>
<dbReference type="Bgee" id="ENSLACG00000002711">
    <property type="expression patterns" value="Expressed in pharyngeal gill and 5 other cell types or tissues"/>
</dbReference>
<dbReference type="PIRSF" id="PIRSF001549">
    <property type="entry name" value="His-tRNA_synth"/>
    <property type="match status" value="1"/>
</dbReference>
<feature type="binding site" evidence="7">
    <location>
        <position position="117"/>
    </location>
    <ligand>
        <name>L-histidine</name>
        <dbReference type="ChEBI" id="CHEBI:57595"/>
    </ligand>
</feature>
<reference evidence="10" key="3">
    <citation type="submission" date="2025-09" db="UniProtKB">
        <authorList>
            <consortium name="Ensembl"/>
        </authorList>
    </citation>
    <scope>IDENTIFICATION</scope>
</reference>
<sequence>MAVAATGAEKPKVGERRGDMLSQGNHFEETAVQDHIIDIILKHFRYHGGEHVDTPVLEPEEVAKLDSETKTEMRCELKQDGNRPQSLRDDLTVPLMNYLATRNNRNCCCYQLGKVFRRDKTKVKELYMCDFDIVGNYDRMIPDAECLTIIHGILKELQIGEFLIKVNDKRILDGFSAISGVPADALHEVLGKLDKVAWAEVRNKMVNEKGISPKAVDLIEKYFCQSGTRSAGDRSTFEEGKDLIKKLLQDPQLSQNEEAMAGLSDLKLLFEYLPFFGIKNKVVLDLSLVPWLKFYTGIIYRVSVGHTTSDLLPWEVARGGRYDELYKELCPVEKKSVPCVGFTINIQEITSHILKQKEEMVQTKKMQVLVASKEENLLQERIRLASELWSSGIKAQLLWERDLKEETPLQYCRKKGIPHLAVIGEEQLKEATVELHIVDTQEKVDLLRGDLVKEIQRRISSVEELNS</sequence>
<dbReference type="OrthoDB" id="1906957at2759"/>
<gene>
    <name evidence="10" type="primary">LOC102353415</name>
</gene>
<dbReference type="EMBL" id="AFYH01184414">
    <property type="status" value="NOT_ANNOTATED_CDS"/>
    <property type="molecule type" value="Genomic_DNA"/>
</dbReference>
<evidence type="ECO:0000256" key="2">
    <source>
        <dbReference type="ARBA" id="ARBA00012815"/>
    </source>
</evidence>
<dbReference type="HOGENOM" id="CLU_025113_4_2_1"/>
<feature type="binding site" evidence="7">
    <location>
        <position position="132"/>
    </location>
    <ligand>
        <name>L-histidine</name>
        <dbReference type="ChEBI" id="CHEBI:57595"/>
    </ligand>
</feature>
<dbReference type="eggNOG" id="KOG1936">
    <property type="taxonomic scope" value="Eukaryota"/>
</dbReference>
<dbReference type="Ensembl" id="ENSLACT00000003057.2">
    <property type="protein sequence ID" value="ENSLACP00000003031.2"/>
    <property type="gene ID" value="ENSLACG00000002711.2"/>
</dbReference>
<evidence type="ECO:0000256" key="5">
    <source>
        <dbReference type="ARBA" id="ARBA00022917"/>
    </source>
</evidence>
<dbReference type="RefSeq" id="XP_006007617.1">
    <property type="nucleotide sequence ID" value="XM_006007555.3"/>
</dbReference>
<dbReference type="InterPro" id="IPR004154">
    <property type="entry name" value="Anticodon-bd"/>
</dbReference>
<proteinExistence type="inferred from homology"/>
<evidence type="ECO:0000256" key="6">
    <source>
        <dbReference type="ARBA" id="ARBA00047639"/>
    </source>
</evidence>
<feature type="binding site" evidence="7">
    <location>
        <begin position="90"/>
        <end position="92"/>
    </location>
    <ligand>
        <name>L-histidine</name>
        <dbReference type="ChEBI" id="CHEBI:57595"/>
    </ligand>
</feature>
<comment type="catalytic activity">
    <reaction evidence="6">
        <text>tRNA(His) + L-histidine + ATP = L-histidyl-tRNA(His) + AMP + diphosphate + H(+)</text>
        <dbReference type="Rhea" id="RHEA:17313"/>
        <dbReference type="Rhea" id="RHEA-COMP:9665"/>
        <dbReference type="Rhea" id="RHEA-COMP:9689"/>
        <dbReference type="ChEBI" id="CHEBI:15378"/>
        <dbReference type="ChEBI" id="CHEBI:30616"/>
        <dbReference type="ChEBI" id="CHEBI:33019"/>
        <dbReference type="ChEBI" id="CHEBI:57595"/>
        <dbReference type="ChEBI" id="CHEBI:78442"/>
        <dbReference type="ChEBI" id="CHEBI:78527"/>
        <dbReference type="ChEBI" id="CHEBI:456215"/>
        <dbReference type="EC" id="6.1.1.21"/>
    </reaction>
</comment>
<dbReference type="CDD" id="cd00773">
    <property type="entry name" value="HisRS-like_core"/>
    <property type="match status" value="1"/>
</dbReference>
<dbReference type="GO" id="GO:0042802">
    <property type="term" value="F:identical protein binding"/>
    <property type="evidence" value="ECO:0007669"/>
    <property type="project" value="TreeGrafter"/>
</dbReference>
<accession>H3A060</accession>
<dbReference type="Pfam" id="PF03129">
    <property type="entry name" value="HGTP_anticodon"/>
    <property type="match status" value="1"/>
</dbReference>
<dbReference type="SUPFAM" id="SSF52954">
    <property type="entry name" value="Class II aaRS ABD-related"/>
    <property type="match status" value="1"/>
</dbReference>
<keyword evidence="4" id="KW-0067">ATP-binding</keyword>
<keyword evidence="5" id="KW-0648">Protein biosynthesis</keyword>
<dbReference type="InParanoid" id="H3A060"/>